<evidence type="ECO:0000313" key="2">
    <source>
        <dbReference type="Proteomes" id="UP000076967"/>
    </source>
</evidence>
<dbReference type="PROSITE" id="PS51257">
    <property type="entry name" value="PROKAR_LIPOPROTEIN"/>
    <property type="match status" value="1"/>
</dbReference>
<organism evidence="1 2">
    <name type="scientific">Paenibacillus glacialis</name>
    <dbReference type="NCBI Taxonomy" id="494026"/>
    <lineage>
        <taxon>Bacteria</taxon>
        <taxon>Bacillati</taxon>
        <taxon>Bacillota</taxon>
        <taxon>Bacilli</taxon>
        <taxon>Bacillales</taxon>
        <taxon>Paenibacillaceae</taxon>
        <taxon>Paenibacillus</taxon>
    </lineage>
</organism>
<dbReference type="AlphaFoldDB" id="A0A168M4D8"/>
<dbReference type="Proteomes" id="UP000076967">
    <property type="component" value="Unassembled WGS sequence"/>
</dbReference>
<dbReference type="EMBL" id="LVJH01000007">
    <property type="protein sequence ID" value="OAB44210.1"/>
    <property type="molecule type" value="Genomic_DNA"/>
</dbReference>
<protein>
    <submittedName>
        <fullName evidence="1">Uncharacterized protein</fullName>
    </submittedName>
</protein>
<reference evidence="1 2" key="1">
    <citation type="submission" date="2016-03" db="EMBL/GenBank/DDBJ databases">
        <title>Draft genome sequence of Paenibacillus glacialis DSM 22343.</title>
        <authorList>
            <person name="Shin S.-K."/>
            <person name="Yi H."/>
        </authorList>
    </citation>
    <scope>NUCLEOTIDE SEQUENCE [LARGE SCALE GENOMIC DNA]</scope>
    <source>
        <strain evidence="1 2">DSM 22343</strain>
    </source>
</reference>
<comment type="caution">
    <text evidence="1">The sequence shown here is derived from an EMBL/GenBank/DDBJ whole genome shotgun (WGS) entry which is preliminary data.</text>
</comment>
<evidence type="ECO:0000313" key="1">
    <source>
        <dbReference type="EMBL" id="OAB44210.1"/>
    </source>
</evidence>
<accession>A0A168M4D8</accession>
<name>A0A168M4D8_9BACL</name>
<sequence length="178" mass="20484">MLLILVRRISSIIILIFFITGCSISREDKVDKLLEKTQPKTFELLYQEEVEKGMVVLYKDESGFRHAFFSNKAEYWNTSGNAELNPKVGFTWGMTNDPNIPILTFAGLITVDEIQNVMVRQNTLNQQAKIISTEQGRYWFTYFDYLEEASGQPDPLKIEALLDDGEIVWKDGIYDGKL</sequence>
<proteinExistence type="predicted"/>
<keyword evidence="2" id="KW-1185">Reference proteome</keyword>
<gene>
    <name evidence="1" type="ORF">PGLA_05955</name>
</gene>